<evidence type="ECO:0000313" key="2">
    <source>
        <dbReference type="EMBL" id="GFU16501.1"/>
    </source>
</evidence>
<keyword evidence="3" id="KW-1185">Reference proteome</keyword>
<sequence length="94" mass="11242">MSNRFAKGSNTLIEFLKKIGVPSHYIREEELVCSLEQYKSQSVADENLEEETKNYDCMISFLKLAIEKYEKLRNILEELKHEWKEEEKQSEMLH</sequence>
<feature type="coiled-coil region" evidence="1">
    <location>
        <begin position="59"/>
        <end position="89"/>
    </location>
</feature>
<reference evidence="2" key="1">
    <citation type="submission" date="2020-08" db="EMBL/GenBank/DDBJ databases">
        <title>Multicomponent nature underlies the extraordinary mechanical properties of spider dragline silk.</title>
        <authorList>
            <person name="Kono N."/>
            <person name="Nakamura H."/>
            <person name="Mori M."/>
            <person name="Yoshida Y."/>
            <person name="Ohtoshi R."/>
            <person name="Malay A.D."/>
            <person name="Moran D.A.P."/>
            <person name="Tomita M."/>
            <person name="Numata K."/>
            <person name="Arakawa K."/>
        </authorList>
    </citation>
    <scope>NUCLEOTIDE SEQUENCE</scope>
</reference>
<organism evidence="2 3">
    <name type="scientific">Nephila pilipes</name>
    <name type="common">Giant wood spider</name>
    <name type="synonym">Nephila maculata</name>
    <dbReference type="NCBI Taxonomy" id="299642"/>
    <lineage>
        <taxon>Eukaryota</taxon>
        <taxon>Metazoa</taxon>
        <taxon>Ecdysozoa</taxon>
        <taxon>Arthropoda</taxon>
        <taxon>Chelicerata</taxon>
        <taxon>Arachnida</taxon>
        <taxon>Araneae</taxon>
        <taxon>Araneomorphae</taxon>
        <taxon>Entelegynae</taxon>
        <taxon>Araneoidea</taxon>
        <taxon>Nephilidae</taxon>
        <taxon>Nephila</taxon>
    </lineage>
</organism>
<accession>A0A8X6QFX2</accession>
<comment type="caution">
    <text evidence="2">The sequence shown here is derived from an EMBL/GenBank/DDBJ whole genome shotgun (WGS) entry which is preliminary data.</text>
</comment>
<dbReference type="EMBL" id="BMAW01126383">
    <property type="protein sequence ID" value="GFU16501.1"/>
    <property type="molecule type" value="Genomic_DNA"/>
</dbReference>
<gene>
    <name evidence="2" type="ORF">NPIL_581321</name>
</gene>
<name>A0A8X6QFX2_NEPPI</name>
<evidence type="ECO:0000256" key="1">
    <source>
        <dbReference type="SAM" id="Coils"/>
    </source>
</evidence>
<protein>
    <submittedName>
        <fullName evidence="2">Uncharacterized protein</fullName>
    </submittedName>
</protein>
<evidence type="ECO:0000313" key="3">
    <source>
        <dbReference type="Proteomes" id="UP000887013"/>
    </source>
</evidence>
<proteinExistence type="predicted"/>
<keyword evidence="1" id="KW-0175">Coiled coil</keyword>
<dbReference type="Proteomes" id="UP000887013">
    <property type="component" value="Unassembled WGS sequence"/>
</dbReference>
<dbReference type="AlphaFoldDB" id="A0A8X6QFX2"/>